<proteinExistence type="predicted"/>
<gene>
    <name evidence="1" type="ORF">BT96DRAFT_996392</name>
</gene>
<organism evidence="1 2">
    <name type="scientific">Gymnopus androsaceus JB14</name>
    <dbReference type="NCBI Taxonomy" id="1447944"/>
    <lineage>
        <taxon>Eukaryota</taxon>
        <taxon>Fungi</taxon>
        <taxon>Dikarya</taxon>
        <taxon>Basidiomycota</taxon>
        <taxon>Agaricomycotina</taxon>
        <taxon>Agaricomycetes</taxon>
        <taxon>Agaricomycetidae</taxon>
        <taxon>Agaricales</taxon>
        <taxon>Marasmiineae</taxon>
        <taxon>Omphalotaceae</taxon>
        <taxon>Gymnopus</taxon>
    </lineage>
</organism>
<dbReference type="AlphaFoldDB" id="A0A6A4HG29"/>
<accession>A0A6A4HG29</accession>
<evidence type="ECO:0000313" key="2">
    <source>
        <dbReference type="Proteomes" id="UP000799118"/>
    </source>
</evidence>
<protein>
    <submittedName>
        <fullName evidence="1">Uncharacterized protein</fullName>
    </submittedName>
</protein>
<evidence type="ECO:0000313" key="1">
    <source>
        <dbReference type="EMBL" id="KAE9396743.1"/>
    </source>
</evidence>
<name>A0A6A4HG29_9AGAR</name>
<dbReference type="EMBL" id="ML769508">
    <property type="protein sequence ID" value="KAE9396743.1"/>
    <property type="molecule type" value="Genomic_DNA"/>
</dbReference>
<sequence>MHSVSRFLLPDSSTTSWFLTPDERVLAVQRIKLEYEINTSRKNSLHSPPRPQEMDARLILWHLQRCKLAIGAKPFDQRLLQVDEPADVIADRVNICAGISNGRAYIGAIYIIPNIVGLFMVKFVNGTIRLRVVFGRLGTTSFGETVSPSVDIHRSAYNILSYAGTTKKDTVNAIMLCAYCIRNAAGHFMWKQKYKTKTTSLGPLSGPATSSASPCYCSCDYAYLMKIEGADAEPHDDSIDDDVYVERETAEGKIQRVKVDKVCFEFISCVVLYGHE</sequence>
<keyword evidence="2" id="KW-1185">Reference proteome</keyword>
<dbReference type="Proteomes" id="UP000799118">
    <property type="component" value="Unassembled WGS sequence"/>
</dbReference>
<reference evidence="1" key="1">
    <citation type="journal article" date="2019" name="Environ. Microbiol.">
        <title>Fungal ecological strategies reflected in gene transcription - a case study of two litter decomposers.</title>
        <authorList>
            <person name="Barbi F."/>
            <person name="Kohler A."/>
            <person name="Barry K."/>
            <person name="Baskaran P."/>
            <person name="Daum C."/>
            <person name="Fauchery L."/>
            <person name="Ihrmark K."/>
            <person name="Kuo A."/>
            <person name="LaButti K."/>
            <person name="Lipzen A."/>
            <person name="Morin E."/>
            <person name="Grigoriev I.V."/>
            <person name="Henrissat B."/>
            <person name="Lindahl B."/>
            <person name="Martin F."/>
        </authorList>
    </citation>
    <scope>NUCLEOTIDE SEQUENCE</scope>
    <source>
        <strain evidence="1">JB14</strain>
    </source>
</reference>
<dbReference type="OrthoDB" id="6730379at2759"/>